<evidence type="ECO:0000313" key="8">
    <source>
        <dbReference type="Ensembl" id="ENSFCTP00005031652.1"/>
    </source>
</evidence>
<keyword evidence="9" id="KW-1185">Reference proteome</keyword>
<keyword evidence="4" id="KW-0862">Zinc</keyword>
<evidence type="ECO:0000256" key="2">
    <source>
        <dbReference type="ARBA" id="ARBA00022737"/>
    </source>
</evidence>
<proteinExistence type="predicted"/>
<evidence type="ECO:0000256" key="3">
    <source>
        <dbReference type="ARBA" id="ARBA00022771"/>
    </source>
</evidence>
<evidence type="ECO:0000259" key="7">
    <source>
        <dbReference type="PROSITE" id="PS50157"/>
    </source>
</evidence>
<keyword evidence="3 5" id="KW-0863">Zinc-finger</keyword>
<dbReference type="Ensembl" id="ENSFCTT00005044404.1">
    <property type="protein sequence ID" value="ENSFCTP00005031652.1"/>
    <property type="gene ID" value="ENSFCTG00005015576.1"/>
</dbReference>
<dbReference type="Pfam" id="PF13465">
    <property type="entry name" value="zf-H2C2_2"/>
    <property type="match status" value="1"/>
</dbReference>
<evidence type="ECO:0000256" key="1">
    <source>
        <dbReference type="ARBA" id="ARBA00022723"/>
    </source>
</evidence>
<feature type="domain" description="C2H2-type" evidence="7">
    <location>
        <begin position="33"/>
        <end position="60"/>
    </location>
</feature>
<accession>A0ABI7YA32</accession>
<dbReference type="InterPro" id="IPR036236">
    <property type="entry name" value="Znf_C2H2_sf"/>
</dbReference>
<evidence type="ECO:0000313" key="9">
    <source>
        <dbReference type="Proteomes" id="UP000823872"/>
    </source>
</evidence>
<reference evidence="8" key="2">
    <citation type="submission" date="2025-08" db="UniProtKB">
        <authorList>
            <consortium name="Ensembl"/>
        </authorList>
    </citation>
    <scope>IDENTIFICATION</scope>
    <source>
        <strain evidence="8">breed Abyssinian</strain>
    </source>
</reference>
<feature type="region of interest" description="Disordered" evidence="6">
    <location>
        <begin position="82"/>
        <end position="108"/>
    </location>
</feature>
<keyword evidence="1" id="KW-0479">Metal-binding</keyword>
<reference evidence="8" key="3">
    <citation type="submission" date="2025-09" db="UniProtKB">
        <authorList>
            <consortium name="Ensembl"/>
        </authorList>
    </citation>
    <scope>IDENTIFICATION</scope>
    <source>
        <strain evidence="8">breed Abyssinian</strain>
    </source>
</reference>
<dbReference type="PROSITE" id="PS50157">
    <property type="entry name" value="ZINC_FINGER_C2H2_2"/>
    <property type="match status" value="1"/>
</dbReference>
<dbReference type="GeneTree" id="ENSGT00960000192895"/>
<dbReference type="SMART" id="SM00355">
    <property type="entry name" value="ZnF_C2H2"/>
    <property type="match status" value="2"/>
</dbReference>
<protein>
    <recommendedName>
        <fullName evidence="7">C2H2-type domain-containing protein</fullName>
    </recommendedName>
</protein>
<sequence length="128" mass="14236">RPSKATRRAHPPLCAHPVPRAGQRHGCYMSGRSFCEDCGRATAHASDLRRHVRTHTGEKPYPCPDCGRCFFRAQKWHVAKHQWDHRPGAGRQRGQGASGLPVPLAPGHGDLDPPVGFQHYPEIYQECG</sequence>
<dbReference type="Gene3D" id="3.30.160.60">
    <property type="entry name" value="Classic Zinc Finger"/>
    <property type="match status" value="2"/>
</dbReference>
<dbReference type="Proteomes" id="UP000823872">
    <property type="component" value="Chromosome B4"/>
</dbReference>
<organism evidence="8 9">
    <name type="scientific">Felis catus</name>
    <name type="common">Cat</name>
    <name type="synonym">Felis silvestris catus</name>
    <dbReference type="NCBI Taxonomy" id="9685"/>
    <lineage>
        <taxon>Eukaryota</taxon>
        <taxon>Metazoa</taxon>
        <taxon>Chordata</taxon>
        <taxon>Craniata</taxon>
        <taxon>Vertebrata</taxon>
        <taxon>Euteleostomi</taxon>
        <taxon>Mammalia</taxon>
        <taxon>Eutheria</taxon>
        <taxon>Laurasiatheria</taxon>
        <taxon>Carnivora</taxon>
        <taxon>Feliformia</taxon>
        <taxon>Felidae</taxon>
        <taxon>Felinae</taxon>
        <taxon>Felis</taxon>
    </lineage>
</organism>
<evidence type="ECO:0000256" key="5">
    <source>
        <dbReference type="PROSITE-ProRule" id="PRU00042"/>
    </source>
</evidence>
<dbReference type="PANTHER" id="PTHR23235">
    <property type="entry name" value="KRUEPPEL-LIKE TRANSCRIPTION FACTOR"/>
    <property type="match status" value="1"/>
</dbReference>
<dbReference type="SUPFAM" id="SSF57667">
    <property type="entry name" value="beta-beta-alpha zinc fingers"/>
    <property type="match status" value="1"/>
</dbReference>
<keyword evidence="2" id="KW-0677">Repeat</keyword>
<dbReference type="InterPro" id="IPR013087">
    <property type="entry name" value="Znf_C2H2_type"/>
</dbReference>
<evidence type="ECO:0000256" key="6">
    <source>
        <dbReference type="SAM" id="MobiDB-lite"/>
    </source>
</evidence>
<reference evidence="8 9" key="1">
    <citation type="submission" date="2021-02" db="EMBL/GenBank/DDBJ databases">
        <title>Safari Cat Assemblies.</title>
        <authorList>
            <person name="Bredemeyer K.R."/>
            <person name="Murphy W.J."/>
        </authorList>
    </citation>
    <scope>NUCLEOTIDE SEQUENCE [LARGE SCALE GENOMIC DNA]</scope>
</reference>
<evidence type="ECO:0000256" key="4">
    <source>
        <dbReference type="ARBA" id="ARBA00022833"/>
    </source>
</evidence>
<name>A0ABI7YA32_FELCA</name>